<sequence length="146" mass="16811">MAAYQRITSKDIRATLPTRHLRFVFDIESFFALGELKASLLETFFESVKSSWYNLDIEILAPSYPPGYVGASIDIPAYKWLNIVPEDWKPKPNESHEKLFQKNHTENNSETAYSLYLMAMADYCQADGVITDKKILVKHRYSVTLP</sequence>
<dbReference type="EMBL" id="AP028679">
    <property type="protein sequence ID" value="BEQ15679.1"/>
    <property type="molecule type" value="Genomic_DNA"/>
</dbReference>
<reference evidence="2" key="1">
    <citation type="journal article" date="2023" name="Arch. Microbiol.">
        <title>Desulfoferula mesophilus gen. nov. sp. nov., a mesophilic sulfate-reducing bacterium isolated from a brackish lake sediment.</title>
        <authorList>
            <person name="Watanabe T."/>
            <person name="Yabe T."/>
            <person name="Tsuji J.M."/>
            <person name="Fukui M."/>
        </authorList>
    </citation>
    <scope>NUCLEOTIDE SEQUENCE [LARGE SCALE GENOMIC DNA]</scope>
    <source>
        <strain evidence="2">12FAK</strain>
    </source>
</reference>
<keyword evidence="2" id="KW-1185">Reference proteome</keyword>
<evidence type="ECO:0000313" key="2">
    <source>
        <dbReference type="Proteomes" id="UP001366166"/>
    </source>
</evidence>
<dbReference type="KEGG" id="dmp:FAK_27450"/>
<proteinExistence type="predicted"/>
<dbReference type="Proteomes" id="UP001366166">
    <property type="component" value="Chromosome"/>
</dbReference>
<dbReference type="AlphaFoldDB" id="A0AAU9EM99"/>
<protein>
    <submittedName>
        <fullName evidence="1">Uncharacterized protein</fullName>
    </submittedName>
</protein>
<gene>
    <name evidence="1" type="ORF">FAK_27450</name>
</gene>
<accession>A0AAU9EM99</accession>
<dbReference type="RefSeq" id="WP_338600411.1">
    <property type="nucleotide sequence ID" value="NZ_AP028679.1"/>
</dbReference>
<evidence type="ECO:0000313" key="1">
    <source>
        <dbReference type="EMBL" id="BEQ15679.1"/>
    </source>
</evidence>
<organism evidence="1 2">
    <name type="scientific">Desulfoferula mesophila</name>
    <dbReference type="NCBI Taxonomy" id="3058419"/>
    <lineage>
        <taxon>Bacteria</taxon>
        <taxon>Pseudomonadati</taxon>
        <taxon>Thermodesulfobacteriota</taxon>
        <taxon>Desulfarculia</taxon>
        <taxon>Desulfarculales</taxon>
        <taxon>Desulfarculaceae</taxon>
        <taxon>Desulfoferula</taxon>
    </lineage>
</organism>
<name>A0AAU9EM99_9BACT</name>